<accession>K1TGD2</accession>
<dbReference type="EMBL" id="AJWY01004531">
    <property type="protein sequence ID" value="EKC72117.1"/>
    <property type="molecule type" value="Genomic_DNA"/>
</dbReference>
<sequence>MLKITAIGNLTHDVELKMNENTGKPYAILRIAS</sequence>
<reference evidence="1" key="1">
    <citation type="journal article" date="2013" name="Environ. Microbiol.">
        <title>Microbiota from the distal guts of lean and obese adolescents exhibit partial functional redundancy besides clear differences in community structure.</title>
        <authorList>
            <person name="Ferrer M."/>
            <person name="Ruiz A."/>
            <person name="Lanza F."/>
            <person name="Haange S.B."/>
            <person name="Oberbach A."/>
            <person name="Till H."/>
            <person name="Bargiela R."/>
            <person name="Campoy C."/>
            <person name="Segura M.T."/>
            <person name="Richter M."/>
            <person name="von Bergen M."/>
            <person name="Seifert J."/>
            <person name="Suarez A."/>
        </authorList>
    </citation>
    <scope>NUCLEOTIDE SEQUENCE</scope>
</reference>
<evidence type="ECO:0000313" key="1">
    <source>
        <dbReference type="EMBL" id="EKC72117.1"/>
    </source>
</evidence>
<organism evidence="1">
    <name type="scientific">human gut metagenome</name>
    <dbReference type="NCBI Taxonomy" id="408170"/>
    <lineage>
        <taxon>unclassified sequences</taxon>
        <taxon>metagenomes</taxon>
        <taxon>organismal metagenomes</taxon>
    </lineage>
</organism>
<evidence type="ECO:0008006" key="2">
    <source>
        <dbReference type="Google" id="ProtNLM"/>
    </source>
</evidence>
<name>K1TGD2_9ZZZZ</name>
<comment type="caution">
    <text evidence="1">The sequence shown here is derived from an EMBL/GenBank/DDBJ whole genome shotgun (WGS) entry which is preliminary data.</text>
</comment>
<feature type="non-terminal residue" evidence="1">
    <location>
        <position position="33"/>
    </location>
</feature>
<dbReference type="AlphaFoldDB" id="K1TGD2"/>
<proteinExistence type="predicted"/>
<gene>
    <name evidence="1" type="ORF">LEA_06905</name>
</gene>
<protein>
    <recommendedName>
        <fullName evidence="2">Single-stranded DNA-binding protein</fullName>
    </recommendedName>
</protein>